<accession>A0A2K3JR50</accession>
<organism evidence="1 2">
    <name type="scientific">Trifolium pratense</name>
    <name type="common">Red clover</name>
    <dbReference type="NCBI Taxonomy" id="57577"/>
    <lineage>
        <taxon>Eukaryota</taxon>
        <taxon>Viridiplantae</taxon>
        <taxon>Streptophyta</taxon>
        <taxon>Embryophyta</taxon>
        <taxon>Tracheophyta</taxon>
        <taxon>Spermatophyta</taxon>
        <taxon>Magnoliopsida</taxon>
        <taxon>eudicotyledons</taxon>
        <taxon>Gunneridae</taxon>
        <taxon>Pentapetalae</taxon>
        <taxon>rosids</taxon>
        <taxon>fabids</taxon>
        <taxon>Fabales</taxon>
        <taxon>Fabaceae</taxon>
        <taxon>Papilionoideae</taxon>
        <taxon>50 kb inversion clade</taxon>
        <taxon>NPAAA clade</taxon>
        <taxon>Hologalegina</taxon>
        <taxon>IRL clade</taxon>
        <taxon>Trifolieae</taxon>
        <taxon>Trifolium</taxon>
    </lineage>
</organism>
<feature type="non-terminal residue" evidence="1">
    <location>
        <position position="1"/>
    </location>
</feature>
<dbReference type="Gene3D" id="3.40.50.12660">
    <property type="match status" value="1"/>
</dbReference>
<dbReference type="AlphaFoldDB" id="A0A2K3JR50"/>
<comment type="caution">
    <text evidence="1">The sequence shown here is derived from an EMBL/GenBank/DDBJ whole genome shotgun (WGS) entry which is preliminary data.</text>
</comment>
<proteinExistence type="predicted"/>
<protein>
    <submittedName>
        <fullName evidence="1">Metacaspase-1-like protein</fullName>
    </submittedName>
</protein>
<gene>
    <name evidence="1" type="ORF">L195_g058246</name>
</gene>
<evidence type="ECO:0000313" key="1">
    <source>
        <dbReference type="EMBL" id="PNX56519.1"/>
    </source>
</evidence>
<dbReference type="STRING" id="57577.A0A2K3JR50"/>
<name>A0A2K3JR50_TRIPR</name>
<dbReference type="EMBL" id="ASHM01119916">
    <property type="protein sequence ID" value="PNX56519.1"/>
    <property type="molecule type" value="Genomic_DNA"/>
</dbReference>
<dbReference type="Proteomes" id="UP000236291">
    <property type="component" value="Unassembled WGS sequence"/>
</dbReference>
<dbReference type="ExpressionAtlas" id="A0A2K3JR50">
    <property type="expression patterns" value="baseline"/>
</dbReference>
<reference evidence="1 2" key="2">
    <citation type="journal article" date="2017" name="Front. Plant Sci.">
        <title>Gene Classification and Mining of Molecular Markers Useful in Red Clover (Trifolium pratense) Breeding.</title>
        <authorList>
            <person name="Istvanek J."/>
            <person name="Dluhosova J."/>
            <person name="Dluhos P."/>
            <person name="Patkova L."/>
            <person name="Nedelnik J."/>
            <person name="Repkova J."/>
        </authorList>
    </citation>
    <scope>NUCLEOTIDE SEQUENCE [LARGE SCALE GENOMIC DNA]</scope>
    <source>
        <strain evidence="2">cv. Tatra</strain>
        <tissue evidence="1">Young leaves</tissue>
    </source>
</reference>
<evidence type="ECO:0000313" key="2">
    <source>
        <dbReference type="Proteomes" id="UP000236291"/>
    </source>
</evidence>
<reference evidence="1 2" key="1">
    <citation type="journal article" date="2014" name="Am. J. Bot.">
        <title>Genome assembly and annotation for red clover (Trifolium pratense; Fabaceae).</title>
        <authorList>
            <person name="Istvanek J."/>
            <person name="Jaros M."/>
            <person name="Krenek A."/>
            <person name="Repkova J."/>
        </authorList>
    </citation>
    <scope>NUCLEOTIDE SEQUENCE [LARGE SCALE GENOMIC DNA]</scope>
    <source>
        <strain evidence="2">cv. Tatra</strain>
        <tissue evidence="1">Young leaves</tissue>
    </source>
</reference>
<sequence length="73" mass="8315">ALTYSFLQVMQDVPKLTYGRLLNAMLFTIQWAKAGKIELKGQDLARTTSQQYAQEPQLSSSEKFDISTKLFII</sequence>